<organism evidence="2 3">
    <name type="scientific">Quisquiliibacterium transsilvanicum</name>
    <dbReference type="NCBI Taxonomy" id="1549638"/>
    <lineage>
        <taxon>Bacteria</taxon>
        <taxon>Pseudomonadati</taxon>
        <taxon>Pseudomonadota</taxon>
        <taxon>Betaproteobacteria</taxon>
        <taxon>Burkholderiales</taxon>
        <taxon>Burkholderiaceae</taxon>
        <taxon>Quisquiliibacterium</taxon>
    </lineage>
</organism>
<comment type="caution">
    <text evidence="2">The sequence shown here is derived from an EMBL/GenBank/DDBJ whole genome shotgun (WGS) entry which is preliminary data.</text>
</comment>
<dbReference type="AlphaFoldDB" id="A0A7W8HHB5"/>
<keyword evidence="1" id="KW-1133">Transmembrane helix</keyword>
<reference evidence="2 3" key="1">
    <citation type="submission" date="2020-08" db="EMBL/GenBank/DDBJ databases">
        <title>Genomic Encyclopedia of Type Strains, Phase IV (KMG-IV): sequencing the most valuable type-strain genomes for metagenomic binning, comparative biology and taxonomic classification.</title>
        <authorList>
            <person name="Goeker M."/>
        </authorList>
    </citation>
    <scope>NUCLEOTIDE SEQUENCE [LARGE SCALE GENOMIC DNA]</scope>
    <source>
        <strain evidence="2 3">DSM 29781</strain>
    </source>
</reference>
<accession>A0A7W8HHB5</accession>
<protein>
    <submittedName>
        <fullName evidence="2">Uncharacterized protein</fullName>
    </submittedName>
</protein>
<sequence>MPAGAVRVALECGLAFSERVEVAAFNRAVVPFSVRRHLKGLSVFPGAFREAVSADSLSGGRASAWVTAAPESDVESGLRQVDSTTRPVEVVTLAEVAVAALAGEVRPEPMLVHWARGAQLVSLVVERGRVAWSRVQRVVQGGGEAQLAQAVEAAEAVVPVGMRSSLTGRMFLGFVLDLPDRSNGAFLERIHPQERFARLFSGAGPDEVAARPELYGLVFVPPGLSLAGEDYRAQVGARRLGRRLVLATVLAGVAALVVAAGGWLSAGQLEARHEAESARLEQRAARARAVLPEVARIDELKRSLAVAGQSMSGLRADYFLSRFAEVLPADARLRQVAIRKAGQKEAAGSYEVAFRVEVSGAYRSTKAQAERMVAAFASMGELRGTQLLHDPDAAPGGLATLRGTLIVAAAGF</sequence>
<gene>
    <name evidence="2" type="ORF">HNQ70_002071</name>
</gene>
<keyword evidence="3" id="KW-1185">Reference proteome</keyword>
<dbReference type="EMBL" id="JACHGB010000004">
    <property type="protein sequence ID" value="MBB5272057.1"/>
    <property type="molecule type" value="Genomic_DNA"/>
</dbReference>
<proteinExistence type="predicted"/>
<evidence type="ECO:0000313" key="3">
    <source>
        <dbReference type="Proteomes" id="UP000532440"/>
    </source>
</evidence>
<dbReference type="RefSeq" id="WP_221302757.1">
    <property type="nucleotide sequence ID" value="NZ_BAABEW010000002.1"/>
</dbReference>
<keyword evidence="1" id="KW-0472">Membrane</keyword>
<evidence type="ECO:0000313" key="2">
    <source>
        <dbReference type="EMBL" id="MBB5272057.1"/>
    </source>
</evidence>
<name>A0A7W8HHB5_9BURK</name>
<keyword evidence="1" id="KW-0812">Transmembrane</keyword>
<feature type="transmembrane region" description="Helical" evidence="1">
    <location>
        <begin position="244"/>
        <end position="264"/>
    </location>
</feature>
<dbReference type="Proteomes" id="UP000532440">
    <property type="component" value="Unassembled WGS sequence"/>
</dbReference>
<evidence type="ECO:0000256" key="1">
    <source>
        <dbReference type="SAM" id="Phobius"/>
    </source>
</evidence>